<protein>
    <submittedName>
        <fullName evidence="2">Uncharacterized protein</fullName>
    </submittedName>
</protein>
<keyword evidence="1" id="KW-0732">Signal</keyword>
<dbReference type="EMBL" id="ML120379">
    <property type="protein sequence ID" value="RPB00524.1"/>
    <property type="molecule type" value="Genomic_DNA"/>
</dbReference>
<feature type="chain" id="PRO_5018101350" evidence="1">
    <location>
        <begin position="17"/>
        <end position="176"/>
    </location>
</feature>
<evidence type="ECO:0000256" key="1">
    <source>
        <dbReference type="SAM" id="SignalP"/>
    </source>
</evidence>
<evidence type="ECO:0000313" key="2">
    <source>
        <dbReference type="EMBL" id="RPB00524.1"/>
    </source>
</evidence>
<evidence type="ECO:0000313" key="3">
    <source>
        <dbReference type="Proteomes" id="UP000276215"/>
    </source>
</evidence>
<organism evidence="2 3">
    <name type="scientific">Choiromyces venosus 120613-1</name>
    <dbReference type="NCBI Taxonomy" id="1336337"/>
    <lineage>
        <taxon>Eukaryota</taxon>
        <taxon>Fungi</taxon>
        <taxon>Dikarya</taxon>
        <taxon>Ascomycota</taxon>
        <taxon>Pezizomycotina</taxon>
        <taxon>Pezizomycetes</taxon>
        <taxon>Pezizales</taxon>
        <taxon>Tuberaceae</taxon>
        <taxon>Choiromyces</taxon>
    </lineage>
</organism>
<gene>
    <name evidence="2" type="ORF">L873DRAFT_1804933</name>
</gene>
<reference evidence="2 3" key="1">
    <citation type="journal article" date="2018" name="Nat. Ecol. Evol.">
        <title>Pezizomycetes genomes reveal the molecular basis of ectomycorrhizal truffle lifestyle.</title>
        <authorList>
            <person name="Murat C."/>
            <person name="Payen T."/>
            <person name="Noel B."/>
            <person name="Kuo A."/>
            <person name="Morin E."/>
            <person name="Chen J."/>
            <person name="Kohler A."/>
            <person name="Krizsan K."/>
            <person name="Balestrini R."/>
            <person name="Da Silva C."/>
            <person name="Montanini B."/>
            <person name="Hainaut M."/>
            <person name="Levati E."/>
            <person name="Barry K.W."/>
            <person name="Belfiori B."/>
            <person name="Cichocki N."/>
            <person name="Clum A."/>
            <person name="Dockter R.B."/>
            <person name="Fauchery L."/>
            <person name="Guy J."/>
            <person name="Iotti M."/>
            <person name="Le Tacon F."/>
            <person name="Lindquist E.A."/>
            <person name="Lipzen A."/>
            <person name="Malagnac F."/>
            <person name="Mello A."/>
            <person name="Molinier V."/>
            <person name="Miyauchi S."/>
            <person name="Poulain J."/>
            <person name="Riccioni C."/>
            <person name="Rubini A."/>
            <person name="Sitrit Y."/>
            <person name="Splivallo R."/>
            <person name="Traeger S."/>
            <person name="Wang M."/>
            <person name="Zifcakova L."/>
            <person name="Wipf D."/>
            <person name="Zambonelli A."/>
            <person name="Paolocci F."/>
            <person name="Nowrousian M."/>
            <person name="Ottonello S."/>
            <person name="Baldrian P."/>
            <person name="Spatafora J.W."/>
            <person name="Henrissat B."/>
            <person name="Nagy L.G."/>
            <person name="Aury J.M."/>
            <person name="Wincker P."/>
            <person name="Grigoriev I.V."/>
            <person name="Bonfante P."/>
            <person name="Martin F.M."/>
        </authorList>
    </citation>
    <scope>NUCLEOTIDE SEQUENCE [LARGE SCALE GENOMIC DNA]</scope>
    <source>
        <strain evidence="2 3">120613-1</strain>
    </source>
</reference>
<feature type="signal peptide" evidence="1">
    <location>
        <begin position="1"/>
        <end position="16"/>
    </location>
</feature>
<dbReference type="AlphaFoldDB" id="A0A3N4JQC1"/>
<name>A0A3N4JQC1_9PEZI</name>
<dbReference type="OrthoDB" id="5302763at2759"/>
<proteinExistence type="predicted"/>
<keyword evidence="3" id="KW-1185">Reference proteome</keyword>
<sequence>MKYLLSVLLLISTALAASVSQNFRLRILVTEGALNGTAPVEYLGVKNGVAVITNDSKSDITAYLDPAPRGMLNTTNKIPGYLLPTTDPSIYDFRFGSIPKIAGVLYTEFTFIDTICVACIPDKILAYSPPKDNSGARYEGEFRAYKVGEDWVVKFHTSRPKSIVGSVGVDLIRKAA</sequence>
<accession>A0A3N4JQC1</accession>
<dbReference type="Proteomes" id="UP000276215">
    <property type="component" value="Unassembled WGS sequence"/>
</dbReference>